<dbReference type="InterPro" id="IPR058626">
    <property type="entry name" value="MdtA-like_b-barrel"/>
</dbReference>
<comment type="similarity">
    <text evidence="2">Belongs to the membrane fusion protein (MFP) (TC 8.A.1) family.</text>
</comment>
<keyword evidence="7" id="KW-0175">Coiled coil</keyword>
<evidence type="ECO:0000313" key="14">
    <source>
        <dbReference type="Proteomes" id="UP000481037"/>
    </source>
</evidence>
<dbReference type="AlphaFoldDB" id="A0A6L5QBD2"/>
<proteinExistence type="inferred from homology"/>
<keyword evidence="6" id="KW-0472">Membrane</keyword>
<comment type="subcellular location">
    <subcellularLocation>
        <location evidence="1">Cell membrane</location>
    </subcellularLocation>
</comment>
<evidence type="ECO:0000256" key="2">
    <source>
        <dbReference type="ARBA" id="ARBA00009477"/>
    </source>
</evidence>
<feature type="domain" description="Multidrug resistance protein MdtA-like C-terminal permuted SH3" evidence="12">
    <location>
        <begin position="296"/>
        <end position="354"/>
    </location>
</feature>
<name>A0A6L5QBD2_9BURK</name>
<feature type="coiled-coil region" evidence="7">
    <location>
        <begin position="106"/>
        <end position="171"/>
    </location>
</feature>
<keyword evidence="5" id="KW-0997">Cell inner membrane</keyword>
<organism evidence="13 14">
    <name type="scientific">Duganella alba</name>
    <dbReference type="NCBI Taxonomy" id="2666081"/>
    <lineage>
        <taxon>Bacteria</taxon>
        <taxon>Pseudomonadati</taxon>
        <taxon>Pseudomonadota</taxon>
        <taxon>Betaproteobacteria</taxon>
        <taxon>Burkholderiales</taxon>
        <taxon>Oxalobacteraceae</taxon>
        <taxon>Telluria group</taxon>
        <taxon>Duganella</taxon>
    </lineage>
</organism>
<dbReference type="InterPro" id="IPR058625">
    <property type="entry name" value="MdtA-like_BSH"/>
</dbReference>
<dbReference type="InterPro" id="IPR058624">
    <property type="entry name" value="MdtA-like_HH"/>
</dbReference>
<dbReference type="GO" id="GO:1990281">
    <property type="term" value="C:efflux pump complex"/>
    <property type="evidence" value="ECO:0007669"/>
    <property type="project" value="TreeGrafter"/>
</dbReference>
<evidence type="ECO:0000256" key="8">
    <source>
        <dbReference type="SAM" id="SignalP"/>
    </source>
</evidence>
<feature type="domain" description="Multidrug resistance protein MdtA-like beta-barrel" evidence="11">
    <location>
        <begin position="212"/>
        <end position="291"/>
    </location>
</feature>
<evidence type="ECO:0000259" key="9">
    <source>
        <dbReference type="Pfam" id="PF25876"/>
    </source>
</evidence>
<evidence type="ECO:0000256" key="6">
    <source>
        <dbReference type="ARBA" id="ARBA00023136"/>
    </source>
</evidence>
<evidence type="ECO:0000259" key="10">
    <source>
        <dbReference type="Pfam" id="PF25917"/>
    </source>
</evidence>
<dbReference type="Gene3D" id="2.40.50.100">
    <property type="match status" value="1"/>
</dbReference>
<feature type="domain" description="Multidrug resistance protein MdtA-like barrel-sandwich hybrid" evidence="10">
    <location>
        <begin position="65"/>
        <end position="206"/>
    </location>
</feature>
<keyword evidence="8" id="KW-0732">Signal</keyword>
<evidence type="ECO:0000256" key="5">
    <source>
        <dbReference type="ARBA" id="ARBA00022519"/>
    </source>
</evidence>
<dbReference type="Pfam" id="PF25917">
    <property type="entry name" value="BSH_RND"/>
    <property type="match status" value="1"/>
</dbReference>
<evidence type="ECO:0000256" key="4">
    <source>
        <dbReference type="ARBA" id="ARBA00022475"/>
    </source>
</evidence>
<dbReference type="Gene3D" id="1.10.287.470">
    <property type="entry name" value="Helix hairpin bin"/>
    <property type="match status" value="1"/>
</dbReference>
<dbReference type="PANTHER" id="PTHR30469">
    <property type="entry name" value="MULTIDRUG RESISTANCE PROTEIN MDTA"/>
    <property type="match status" value="1"/>
</dbReference>
<evidence type="ECO:0000313" key="13">
    <source>
        <dbReference type="EMBL" id="MRX06622.1"/>
    </source>
</evidence>
<feature type="signal peptide" evidence="8">
    <location>
        <begin position="1"/>
        <end position="22"/>
    </location>
</feature>
<feature type="chain" id="PRO_5026936929" evidence="8">
    <location>
        <begin position="23"/>
        <end position="382"/>
    </location>
</feature>
<accession>A0A6L5QBD2</accession>
<keyword evidence="4" id="KW-1003">Cell membrane</keyword>
<dbReference type="Pfam" id="PF25876">
    <property type="entry name" value="HH_MFP_RND"/>
    <property type="match status" value="1"/>
</dbReference>
<dbReference type="PANTHER" id="PTHR30469:SF36">
    <property type="entry name" value="BLL3903 PROTEIN"/>
    <property type="match status" value="1"/>
</dbReference>
<keyword evidence="14" id="KW-1185">Reference proteome</keyword>
<dbReference type="Pfam" id="PF25967">
    <property type="entry name" value="RND-MFP_C"/>
    <property type="match status" value="1"/>
</dbReference>
<dbReference type="Pfam" id="PF25944">
    <property type="entry name" value="Beta-barrel_RND"/>
    <property type="match status" value="1"/>
</dbReference>
<dbReference type="GO" id="GO:0015562">
    <property type="term" value="F:efflux transmembrane transporter activity"/>
    <property type="evidence" value="ECO:0007669"/>
    <property type="project" value="TreeGrafter"/>
</dbReference>
<evidence type="ECO:0000256" key="7">
    <source>
        <dbReference type="SAM" id="Coils"/>
    </source>
</evidence>
<dbReference type="Gene3D" id="2.40.30.170">
    <property type="match status" value="1"/>
</dbReference>
<sequence>MLILKRPLLLAALLLAAGASLAYALRAKTSAPAAAKPLPLVSVTVARQQDLPLELTAQGHLVALNQVEVRPQLTATIIGIHFKEGDDVRAGQLLFTLDDTDARAQLQRNEAQAAQIRAQLADAKRDYGRSSELVKSQFITSSAVDTAASKVEALQAQLKAAQADIDSARVVLTHTRIMAPVAARTGAVAVHPGSLAQTSATAPLVTLVQFAPIGVEFNLPEQYLAPILAARTQGPVRVQLDSPDGKPVDGELTFINNVVNTDSGTISLKASMPNPRNNLWPGAYARVTVLAGADRNAVTLPPQAVLEGPDGRFVYLAGADNKVLRKPVSLLRVQDGQAVVAGLAGGSLVVLEGGANLRSGDAIHIDNAVAPASAAKAADGKQ</sequence>
<evidence type="ECO:0000256" key="3">
    <source>
        <dbReference type="ARBA" id="ARBA00022448"/>
    </source>
</evidence>
<dbReference type="RefSeq" id="WP_154366927.1">
    <property type="nucleotide sequence ID" value="NZ_WKJM01000001.1"/>
</dbReference>
<dbReference type="Gene3D" id="2.40.420.20">
    <property type="match status" value="1"/>
</dbReference>
<feature type="domain" description="Multidrug resistance protein MdtA-like alpha-helical hairpin" evidence="9">
    <location>
        <begin position="106"/>
        <end position="175"/>
    </location>
</feature>
<protein>
    <submittedName>
        <fullName evidence="13">Efflux RND transporter periplasmic adaptor subunit</fullName>
    </submittedName>
</protein>
<gene>
    <name evidence="13" type="ORF">GJ697_02090</name>
</gene>
<evidence type="ECO:0000259" key="12">
    <source>
        <dbReference type="Pfam" id="PF25967"/>
    </source>
</evidence>
<dbReference type="EMBL" id="WKJM01000001">
    <property type="protein sequence ID" value="MRX06622.1"/>
    <property type="molecule type" value="Genomic_DNA"/>
</dbReference>
<dbReference type="InterPro" id="IPR058627">
    <property type="entry name" value="MdtA-like_C"/>
</dbReference>
<keyword evidence="3" id="KW-0813">Transport</keyword>
<dbReference type="Proteomes" id="UP000481037">
    <property type="component" value="Unassembled WGS sequence"/>
</dbReference>
<evidence type="ECO:0000256" key="1">
    <source>
        <dbReference type="ARBA" id="ARBA00004236"/>
    </source>
</evidence>
<reference evidence="13 14" key="1">
    <citation type="submission" date="2019-11" db="EMBL/GenBank/DDBJ databases">
        <title>Novel species isolated from a subtropical stream in China.</title>
        <authorList>
            <person name="Lu H."/>
        </authorList>
    </citation>
    <scope>NUCLEOTIDE SEQUENCE [LARGE SCALE GENOMIC DNA]</scope>
    <source>
        <strain evidence="13 14">FT25W</strain>
    </source>
</reference>
<dbReference type="NCBIfam" id="TIGR01730">
    <property type="entry name" value="RND_mfp"/>
    <property type="match status" value="1"/>
</dbReference>
<dbReference type="SUPFAM" id="SSF111369">
    <property type="entry name" value="HlyD-like secretion proteins"/>
    <property type="match status" value="1"/>
</dbReference>
<comment type="caution">
    <text evidence="13">The sequence shown here is derived from an EMBL/GenBank/DDBJ whole genome shotgun (WGS) entry which is preliminary data.</text>
</comment>
<evidence type="ECO:0000259" key="11">
    <source>
        <dbReference type="Pfam" id="PF25944"/>
    </source>
</evidence>
<dbReference type="InterPro" id="IPR006143">
    <property type="entry name" value="RND_pump_MFP"/>
</dbReference>